<dbReference type="SUPFAM" id="SSF57701">
    <property type="entry name" value="Zn2/Cys6 DNA-binding domain"/>
    <property type="match status" value="1"/>
</dbReference>
<protein>
    <recommendedName>
        <fullName evidence="3">Zn(2)-C6 fungal-type domain-containing protein</fullName>
    </recommendedName>
</protein>
<dbReference type="EMBL" id="KV748682">
    <property type="protein sequence ID" value="OCL13706.1"/>
    <property type="molecule type" value="Genomic_DNA"/>
</dbReference>
<dbReference type="PANTHER" id="PTHR38791">
    <property type="entry name" value="ZN(II)2CYS6 TRANSCRIPTION FACTOR (EUROFUNG)-RELATED-RELATED"/>
    <property type="match status" value="1"/>
</dbReference>
<dbReference type="Pfam" id="PF00172">
    <property type="entry name" value="Zn_clus"/>
    <property type="match status" value="1"/>
</dbReference>
<reference evidence="4 5" key="1">
    <citation type="journal article" date="2016" name="Nat. Commun.">
        <title>Ectomycorrhizal ecology is imprinted in the genome of the dominant symbiotic fungus Cenococcum geophilum.</title>
        <authorList>
            <consortium name="DOE Joint Genome Institute"/>
            <person name="Peter M."/>
            <person name="Kohler A."/>
            <person name="Ohm R.A."/>
            <person name="Kuo A."/>
            <person name="Krutzmann J."/>
            <person name="Morin E."/>
            <person name="Arend M."/>
            <person name="Barry K.W."/>
            <person name="Binder M."/>
            <person name="Choi C."/>
            <person name="Clum A."/>
            <person name="Copeland A."/>
            <person name="Grisel N."/>
            <person name="Haridas S."/>
            <person name="Kipfer T."/>
            <person name="LaButti K."/>
            <person name="Lindquist E."/>
            <person name="Lipzen A."/>
            <person name="Maire R."/>
            <person name="Meier B."/>
            <person name="Mihaltcheva S."/>
            <person name="Molinier V."/>
            <person name="Murat C."/>
            <person name="Poggeler S."/>
            <person name="Quandt C.A."/>
            <person name="Sperisen C."/>
            <person name="Tritt A."/>
            <person name="Tisserant E."/>
            <person name="Crous P.W."/>
            <person name="Henrissat B."/>
            <person name="Nehls U."/>
            <person name="Egli S."/>
            <person name="Spatafora J.W."/>
            <person name="Grigoriev I.V."/>
            <person name="Martin F.M."/>
        </authorList>
    </citation>
    <scope>NUCLEOTIDE SEQUENCE [LARGE SCALE GENOMIC DNA]</scope>
    <source>
        <strain evidence="4 5">CBS 207.34</strain>
    </source>
</reference>
<dbReference type="InterPro" id="IPR036864">
    <property type="entry name" value="Zn2-C6_fun-type_DNA-bd_sf"/>
</dbReference>
<dbReference type="OrthoDB" id="2991872at2759"/>
<evidence type="ECO:0000259" key="3">
    <source>
        <dbReference type="PROSITE" id="PS50048"/>
    </source>
</evidence>
<accession>A0A8E2FBQ6</accession>
<keyword evidence="1" id="KW-0539">Nucleus</keyword>
<dbReference type="GO" id="GO:0000981">
    <property type="term" value="F:DNA-binding transcription factor activity, RNA polymerase II-specific"/>
    <property type="evidence" value="ECO:0007669"/>
    <property type="project" value="InterPro"/>
</dbReference>
<dbReference type="PROSITE" id="PS00463">
    <property type="entry name" value="ZN2_CY6_FUNGAL_1"/>
    <property type="match status" value="1"/>
</dbReference>
<evidence type="ECO:0000256" key="1">
    <source>
        <dbReference type="ARBA" id="ARBA00023242"/>
    </source>
</evidence>
<sequence length="545" mass="61007">MSYRGRPSKGCQMCRSRKVKCDEAKPTCGRCMKANRECQYRDDSELYFRNQTSLAAQRAEDSWRKRSAKSPNNRKSDEPSEPDPDPVSLPEIQYPTPDEGIKPDLHQLAYNRFLFDFVLPNDSVNRDGPNNGFLTFLPSLYEQSSPGSCLYAAMFAVSFANFDGRFKSPEARLLSSEYCGRALKSIQLAIQDQSQAKSDKTLLAVYLLGIYENLTATTYNGSWIAHKKGSTALIRLRDPQQYNTSVGAQLFDLVYVQMLLGCLSANEEPPASLEAWADLIHSNALSSPIPGIRLTKVVYETAVIWAQWRKFKSMQAGSSNENNVEVQLLAEKARTLDARYQAWEDALPDSWKFQSFANTPNVHASFDPKWVRLLLEHPGAPPIIHIYGSLKTALAWNFYRISRLFLNRVILDLNDTITSPPSDHSMAASIESMDYINAEYQIAQLAEDVCASILCHFTVQIPSRSESNSADDICGMRGYVLLWPLSILNNAIRAGIVKGIDGVSRRDWIKGVLLYMHNDLGIAKARAAIQASYEPSSVFSPLPSP</sequence>
<name>A0A8E2FBQ6_9PEZI</name>
<dbReference type="Pfam" id="PF11951">
    <property type="entry name" value="Fungal_trans_2"/>
    <property type="match status" value="1"/>
</dbReference>
<dbReference type="PANTHER" id="PTHR38791:SF12">
    <property type="entry name" value="TRANSCRIPTION FACTOR DOMAIN-CONTAINING PROTEIN-RELATED"/>
    <property type="match status" value="1"/>
</dbReference>
<feature type="domain" description="Zn(2)-C6 fungal-type" evidence="3">
    <location>
        <begin position="10"/>
        <end position="40"/>
    </location>
</feature>
<proteinExistence type="predicted"/>
<gene>
    <name evidence="4" type="ORF">AOQ84DRAFT_436154</name>
</gene>
<dbReference type="Proteomes" id="UP000250140">
    <property type="component" value="Unassembled WGS sequence"/>
</dbReference>
<dbReference type="InterPro" id="IPR001138">
    <property type="entry name" value="Zn2Cys6_DnaBD"/>
</dbReference>
<keyword evidence="5" id="KW-1185">Reference proteome</keyword>
<dbReference type="InterPro" id="IPR053175">
    <property type="entry name" value="DHMBA_Reg_Transcription_Factor"/>
</dbReference>
<evidence type="ECO:0000313" key="5">
    <source>
        <dbReference type="Proteomes" id="UP000250140"/>
    </source>
</evidence>
<dbReference type="CDD" id="cd00067">
    <property type="entry name" value="GAL4"/>
    <property type="match status" value="1"/>
</dbReference>
<evidence type="ECO:0000313" key="4">
    <source>
        <dbReference type="EMBL" id="OCL13706.1"/>
    </source>
</evidence>
<organism evidence="4 5">
    <name type="scientific">Glonium stellatum</name>
    <dbReference type="NCBI Taxonomy" id="574774"/>
    <lineage>
        <taxon>Eukaryota</taxon>
        <taxon>Fungi</taxon>
        <taxon>Dikarya</taxon>
        <taxon>Ascomycota</taxon>
        <taxon>Pezizomycotina</taxon>
        <taxon>Dothideomycetes</taxon>
        <taxon>Pleosporomycetidae</taxon>
        <taxon>Gloniales</taxon>
        <taxon>Gloniaceae</taxon>
        <taxon>Glonium</taxon>
    </lineage>
</organism>
<dbReference type="GO" id="GO:0008270">
    <property type="term" value="F:zinc ion binding"/>
    <property type="evidence" value="ECO:0007669"/>
    <property type="project" value="InterPro"/>
</dbReference>
<dbReference type="PROSITE" id="PS50048">
    <property type="entry name" value="ZN2_CY6_FUNGAL_2"/>
    <property type="match status" value="1"/>
</dbReference>
<feature type="region of interest" description="Disordered" evidence="2">
    <location>
        <begin position="58"/>
        <end position="98"/>
    </location>
</feature>
<evidence type="ECO:0000256" key="2">
    <source>
        <dbReference type="SAM" id="MobiDB-lite"/>
    </source>
</evidence>
<dbReference type="InterPro" id="IPR021858">
    <property type="entry name" value="Fun_TF"/>
</dbReference>
<dbReference type="SMART" id="SM00066">
    <property type="entry name" value="GAL4"/>
    <property type="match status" value="1"/>
</dbReference>
<dbReference type="AlphaFoldDB" id="A0A8E2FBQ6"/>
<dbReference type="Gene3D" id="4.10.240.10">
    <property type="entry name" value="Zn(2)-C6 fungal-type DNA-binding domain"/>
    <property type="match status" value="1"/>
</dbReference>